<keyword evidence="2" id="KW-1185">Reference proteome</keyword>
<dbReference type="Proteomes" id="UP000007073">
    <property type="component" value="Chromosome"/>
</dbReference>
<protein>
    <submittedName>
        <fullName evidence="1">Uncharacterized protein</fullName>
    </submittedName>
</protein>
<sequence>MKCPHCSCSSQREITLGAYGASRSYLECEHCGNLWSPYQEHFYMNCPKCAKSPGGDIFLTGDDKLPTILCHDCGMPWVVLDTKKRLPG</sequence>
<dbReference type="STRING" id="269799.Gmet_3654"/>
<name>J7LYG8_GEOMG</name>
<dbReference type="KEGG" id="gme:Gmet_3654"/>
<evidence type="ECO:0000313" key="1">
    <source>
        <dbReference type="EMBL" id="AFR42833.1"/>
    </source>
</evidence>
<reference evidence="1 2" key="1">
    <citation type="submission" date="2005-10" db="EMBL/GenBank/DDBJ databases">
        <title>Complete sequence of Geobacter metallireducens GS-15.</title>
        <authorList>
            <consortium name="US DOE Joint Genome Institute"/>
            <person name="Copeland A."/>
            <person name="Lucas S."/>
            <person name="Lapidus A."/>
            <person name="Barry K."/>
            <person name="Detter J.C."/>
            <person name="Glavina T."/>
            <person name="Hammon N."/>
            <person name="Israni S."/>
            <person name="Pitluck S."/>
            <person name="Di Bartolo G."/>
            <person name="Chain P."/>
            <person name="Schmutz J."/>
            <person name="Larimer F."/>
            <person name="Land M."/>
            <person name="Kyrpides N."/>
            <person name="Ivanova N."/>
            <person name="Richardson P."/>
        </authorList>
    </citation>
    <scope>NUCLEOTIDE SEQUENCE [LARGE SCALE GENOMIC DNA]</scope>
    <source>
        <strain evidence="2">ATCC 53774 / DSM 7210 / GS-15</strain>
    </source>
</reference>
<dbReference type="AlphaFoldDB" id="J7LYG8"/>
<proteinExistence type="predicted"/>
<dbReference type="EMBL" id="CP000148">
    <property type="protein sequence ID" value="AFR42833.1"/>
    <property type="molecule type" value="Genomic_DNA"/>
</dbReference>
<gene>
    <name evidence="1" type="ordered locus">Gmet_3654</name>
</gene>
<organism evidence="1 2">
    <name type="scientific">Geobacter metallireducens (strain ATCC 53774 / DSM 7210 / GS-15)</name>
    <dbReference type="NCBI Taxonomy" id="269799"/>
    <lineage>
        <taxon>Bacteria</taxon>
        <taxon>Pseudomonadati</taxon>
        <taxon>Thermodesulfobacteriota</taxon>
        <taxon>Desulfuromonadia</taxon>
        <taxon>Geobacterales</taxon>
        <taxon>Geobacteraceae</taxon>
        <taxon>Geobacter</taxon>
    </lineage>
</organism>
<reference evidence="1 2" key="2">
    <citation type="journal article" date="2009" name="BMC Microbiol.">
        <title>The genome sequence of Geobacter metallireducens: features of metabolism, physiology and regulation common and dissimilar to Geobacter sulfurreducens.</title>
        <authorList>
            <person name="Aklujkar M."/>
            <person name="Krushkal J."/>
            <person name="DiBartolo G."/>
            <person name="Lapidus A."/>
            <person name="Land M.L."/>
            <person name="Lovley D.R."/>
        </authorList>
    </citation>
    <scope>NUCLEOTIDE SEQUENCE [LARGE SCALE GENOMIC DNA]</scope>
    <source>
        <strain evidence="2">ATCC 53774 / DSM 7210 / GS-15</strain>
    </source>
</reference>
<dbReference type="HOGENOM" id="CLU_2464640_0_0_7"/>
<evidence type="ECO:0000313" key="2">
    <source>
        <dbReference type="Proteomes" id="UP000007073"/>
    </source>
</evidence>
<accession>J7LYG8</accession>